<dbReference type="Proteomes" id="UP000297422">
    <property type="component" value="Unassembled WGS sequence"/>
</dbReference>
<evidence type="ECO:0008006" key="5">
    <source>
        <dbReference type="Google" id="ProtNLM"/>
    </source>
</evidence>
<feature type="compositionally biased region" description="Basic and acidic residues" evidence="2">
    <location>
        <begin position="8"/>
        <end position="29"/>
    </location>
</feature>
<accession>A0ABY2MW58</accession>
<gene>
    <name evidence="3" type="ORF">EHQ90_19275</name>
</gene>
<dbReference type="RefSeq" id="WP_135686291.1">
    <property type="nucleotide sequence ID" value="NZ_RQEQ01000015.1"/>
</dbReference>
<organism evidence="3 4">
    <name type="scientific">Leptospira stimsonii</name>
    <dbReference type="NCBI Taxonomy" id="2202203"/>
    <lineage>
        <taxon>Bacteria</taxon>
        <taxon>Pseudomonadati</taxon>
        <taxon>Spirochaetota</taxon>
        <taxon>Spirochaetia</taxon>
        <taxon>Leptospirales</taxon>
        <taxon>Leptospiraceae</taxon>
        <taxon>Leptospira</taxon>
    </lineage>
</organism>
<evidence type="ECO:0000256" key="1">
    <source>
        <dbReference type="SAM" id="Coils"/>
    </source>
</evidence>
<feature type="coiled-coil region" evidence="1">
    <location>
        <begin position="53"/>
        <end position="98"/>
    </location>
</feature>
<feature type="region of interest" description="Disordered" evidence="2">
    <location>
        <begin position="1"/>
        <end position="31"/>
    </location>
</feature>
<keyword evidence="4" id="KW-1185">Reference proteome</keyword>
<dbReference type="EMBL" id="RQGT01000121">
    <property type="protein sequence ID" value="TGM10082.1"/>
    <property type="molecule type" value="Genomic_DNA"/>
</dbReference>
<sequence>MANDTTTEETKGKKKEKGEKKEKVPKVKPDPYIISSEDEKETALLEIQDLAGKLEKDTELERWEEELKDLNEKAVSLKSKINDRKKSASSEKKGIEEKLELIKAGIGNYEVNKVLGKTA</sequence>
<comment type="caution">
    <text evidence="3">The sequence shown here is derived from an EMBL/GenBank/DDBJ whole genome shotgun (WGS) entry which is preliminary data.</text>
</comment>
<evidence type="ECO:0000256" key="2">
    <source>
        <dbReference type="SAM" id="MobiDB-lite"/>
    </source>
</evidence>
<reference evidence="4" key="1">
    <citation type="journal article" date="2019" name="PLoS Negl. Trop. Dis.">
        <title>Revisiting the worldwide diversity of Leptospira species in the environment.</title>
        <authorList>
            <person name="Vincent A.T."/>
            <person name="Schiettekatte O."/>
            <person name="Bourhy P."/>
            <person name="Veyrier F.J."/>
            <person name="Picardeau M."/>
        </authorList>
    </citation>
    <scope>NUCLEOTIDE SEQUENCE [LARGE SCALE GENOMIC DNA]</scope>
    <source>
        <strain evidence="4">201702407</strain>
    </source>
</reference>
<evidence type="ECO:0000313" key="3">
    <source>
        <dbReference type="EMBL" id="TGM10082.1"/>
    </source>
</evidence>
<protein>
    <recommendedName>
        <fullName evidence="5">Nucleotide exchange factor GrpE</fullName>
    </recommendedName>
</protein>
<evidence type="ECO:0000313" key="4">
    <source>
        <dbReference type="Proteomes" id="UP000297422"/>
    </source>
</evidence>
<proteinExistence type="predicted"/>
<name>A0ABY2MW58_9LEPT</name>
<keyword evidence="1" id="KW-0175">Coiled coil</keyword>